<reference evidence="2 3" key="2">
    <citation type="submission" date="2018-11" db="EMBL/GenBank/DDBJ databases">
        <authorList>
            <consortium name="Pathogen Informatics"/>
        </authorList>
    </citation>
    <scope>NUCLEOTIDE SEQUENCE [LARGE SCALE GENOMIC DNA]</scope>
</reference>
<dbReference type="OrthoDB" id="5859883at2759"/>
<sequence>MGMKKELFDPASYPTWFMSAKVVVPPKLRKKTNRRQRVSPRLVADAVSFKSSPATGGKHLTDDSWTNQRTGDHVKNRNTCYRRAIGKDTTTYDYDYVLYSQSLTGMGGSRDRENRPILIIPHHPDHSNYGYQDNLSVLSYLASVPGEKDVRAGFTIVIDMRNAAIKQLKTILKVIQIVLYGKVARVLIVKPEQFFEKQRLSLDLKLEAFDFKVRISISFICC</sequence>
<proteinExistence type="predicted"/>
<evidence type="ECO:0000313" key="2">
    <source>
        <dbReference type="EMBL" id="VDP05886.1"/>
    </source>
</evidence>
<dbReference type="GO" id="GO:0005085">
    <property type="term" value="F:guanyl-nucleotide exchange factor activity"/>
    <property type="evidence" value="ECO:0007669"/>
    <property type="project" value="UniProtKB-KW"/>
</dbReference>
<keyword evidence="3" id="KW-1185">Reference proteome</keyword>
<protein>
    <submittedName>
        <fullName evidence="4">CRAL-TRIO domain-containing protein</fullName>
    </submittedName>
</protein>
<evidence type="ECO:0000313" key="4">
    <source>
        <dbReference type="WBParaSite" id="SBAD_0000517401-mRNA-1"/>
    </source>
</evidence>
<dbReference type="GO" id="GO:0019898">
    <property type="term" value="C:extrinsic component of membrane"/>
    <property type="evidence" value="ECO:0007669"/>
    <property type="project" value="TreeGrafter"/>
</dbReference>
<dbReference type="PANTHER" id="PTHR22826:SF106">
    <property type="entry name" value="TRIO, ISOFORM A"/>
    <property type="match status" value="1"/>
</dbReference>
<gene>
    <name evidence="2" type="ORF">SBAD_LOCUS4971</name>
</gene>
<dbReference type="WBParaSite" id="SBAD_0000517401-mRNA-1">
    <property type="protein sequence ID" value="SBAD_0000517401-mRNA-1"/>
    <property type="gene ID" value="SBAD_0000517401"/>
</dbReference>
<evidence type="ECO:0000256" key="1">
    <source>
        <dbReference type="ARBA" id="ARBA00022658"/>
    </source>
</evidence>
<keyword evidence="1" id="KW-0344">Guanine-nucleotide releasing factor</keyword>
<dbReference type="GO" id="GO:0005737">
    <property type="term" value="C:cytoplasm"/>
    <property type="evidence" value="ECO:0007669"/>
    <property type="project" value="TreeGrafter"/>
</dbReference>
<dbReference type="InterPro" id="IPR051336">
    <property type="entry name" value="RhoGEF_Guanine_NuclExch_SF"/>
</dbReference>
<accession>A0A183IMX5</accession>
<dbReference type="Proteomes" id="UP000270296">
    <property type="component" value="Unassembled WGS sequence"/>
</dbReference>
<dbReference type="AlphaFoldDB" id="A0A183IMX5"/>
<reference evidence="4" key="1">
    <citation type="submission" date="2016-06" db="UniProtKB">
        <authorList>
            <consortium name="WormBaseParasite"/>
        </authorList>
    </citation>
    <scope>IDENTIFICATION</scope>
</reference>
<organism evidence="4">
    <name type="scientific">Soboliphyme baturini</name>
    <dbReference type="NCBI Taxonomy" id="241478"/>
    <lineage>
        <taxon>Eukaryota</taxon>
        <taxon>Metazoa</taxon>
        <taxon>Ecdysozoa</taxon>
        <taxon>Nematoda</taxon>
        <taxon>Enoplea</taxon>
        <taxon>Dorylaimia</taxon>
        <taxon>Dioctophymatida</taxon>
        <taxon>Dioctophymatoidea</taxon>
        <taxon>Soboliphymatidae</taxon>
        <taxon>Soboliphyme</taxon>
    </lineage>
</organism>
<dbReference type="EMBL" id="UZAM01008664">
    <property type="protein sequence ID" value="VDP05886.1"/>
    <property type="molecule type" value="Genomic_DNA"/>
</dbReference>
<evidence type="ECO:0000313" key="3">
    <source>
        <dbReference type="Proteomes" id="UP000270296"/>
    </source>
</evidence>
<dbReference type="PANTHER" id="PTHR22826">
    <property type="entry name" value="RHO GUANINE EXCHANGE FACTOR-RELATED"/>
    <property type="match status" value="1"/>
</dbReference>
<name>A0A183IMX5_9BILA</name>